<feature type="compositionally biased region" description="Polar residues" evidence="1">
    <location>
        <begin position="1"/>
        <end position="14"/>
    </location>
</feature>
<evidence type="ECO:0000313" key="3">
    <source>
        <dbReference type="EMBL" id="KUG51191.1"/>
    </source>
</evidence>
<dbReference type="SUPFAM" id="SSF51726">
    <property type="entry name" value="UROD/MetE-like"/>
    <property type="match status" value="1"/>
</dbReference>
<feature type="domain" description="Cobalamin-independent methionine synthase MetE C-terminal/archaeal" evidence="2">
    <location>
        <begin position="10"/>
        <end position="68"/>
    </location>
</feature>
<dbReference type="STRING" id="136273.GY22_12040"/>
<dbReference type="eggNOG" id="COG0620">
    <property type="taxonomic scope" value="Bacteria"/>
</dbReference>
<dbReference type="AlphaFoldDB" id="A0A0W8I0N9"/>
<reference evidence="4" key="1">
    <citation type="submission" date="2015-12" db="EMBL/GenBank/DDBJ databases">
        <authorList>
            <person name="Nair G.R."/>
            <person name="Kaur G."/>
            <person name="Mayilraj S."/>
        </authorList>
    </citation>
    <scope>NUCLEOTIDE SEQUENCE [LARGE SCALE GENOMIC DNA]</scope>
    <source>
        <strain evidence="4">CD08_4</strain>
    </source>
</reference>
<accession>A0A0W8I0N9</accession>
<dbReference type="GO" id="GO:0003871">
    <property type="term" value="F:5-methyltetrahydropteroyltriglutamate-homocysteine S-methyltransferase activity"/>
    <property type="evidence" value="ECO:0007669"/>
    <property type="project" value="InterPro"/>
</dbReference>
<feature type="region of interest" description="Disordered" evidence="1">
    <location>
        <begin position="1"/>
        <end position="20"/>
    </location>
</feature>
<gene>
    <name evidence="3" type="ORF">AVL61_10255</name>
</gene>
<dbReference type="Proteomes" id="UP000053512">
    <property type="component" value="Unassembled WGS sequence"/>
</dbReference>
<dbReference type="RefSeq" id="WP_058875427.1">
    <property type="nucleotide sequence ID" value="NZ_LQBK01000042.1"/>
</dbReference>
<dbReference type="Gene3D" id="3.20.20.210">
    <property type="match status" value="1"/>
</dbReference>
<dbReference type="GO" id="GO:0008270">
    <property type="term" value="F:zinc ion binding"/>
    <property type="evidence" value="ECO:0007669"/>
    <property type="project" value="InterPro"/>
</dbReference>
<sequence>MTMQNTDHVQTTHVGSLPRTPRLLEANQQHAEGAITFEQLTAELATGVEDVVRRQREIGLDVVNDGEYGHTMSSAVDYGAWWNYSFSRLGGLTPSDEDRWASTEKKRSSPGHIVLTSFPDRRDRERFREAYEDPASGILTGRSSTKQPKITGPLRYTGQEAVASDVRNLRAALEATGAGTGFVAALSPGSAARVTNEYYETDEELVYACADAMREEYLAITDAGLTVQIDDPSIAESWDQINPEPTVEDYLAFTRLRVEALNHALRGIPEEQVRFHLCWGSWHGPHTTDLELKHLVDLMLTINAGGYTFEGASARHAHEWKVWRDHPLPEGRVIIPGVVSHSTNVVEHPELVADRIEQYASVVGRENVIASTDCGLGGRLHPQIAWAKLESLVEGARLASERLYR</sequence>
<dbReference type="EMBL" id="LQBK01000042">
    <property type="protein sequence ID" value="KUG51191.1"/>
    <property type="molecule type" value="Genomic_DNA"/>
</dbReference>
<dbReference type="OrthoDB" id="244285at2"/>
<dbReference type="Pfam" id="PF01717">
    <property type="entry name" value="Meth_synt_2"/>
    <property type="match status" value="2"/>
</dbReference>
<name>A0A0W8I0N9_KOCRO</name>
<dbReference type="PANTHER" id="PTHR43844">
    <property type="entry name" value="METHIONINE SYNTHASE"/>
    <property type="match status" value="1"/>
</dbReference>
<dbReference type="CDD" id="cd03311">
    <property type="entry name" value="CIMS_C_terminal_like"/>
    <property type="match status" value="1"/>
</dbReference>
<organism evidence="3 4">
    <name type="scientific">Kocuria rosea subsp. polaris</name>
    <dbReference type="NCBI Taxonomy" id="136273"/>
    <lineage>
        <taxon>Bacteria</taxon>
        <taxon>Bacillati</taxon>
        <taxon>Actinomycetota</taxon>
        <taxon>Actinomycetes</taxon>
        <taxon>Micrococcales</taxon>
        <taxon>Micrococcaceae</taxon>
        <taxon>Kocuria</taxon>
    </lineage>
</organism>
<dbReference type="GO" id="GO:0009086">
    <property type="term" value="P:methionine biosynthetic process"/>
    <property type="evidence" value="ECO:0007669"/>
    <property type="project" value="InterPro"/>
</dbReference>
<protein>
    <submittedName>
        <fullName evidence="3">Methionine synthase</fullName>
    </submittedName>
</protein>
<evidence type="ECO:0000256" key="1">
    <source>
        <dbReference type="SAM" id="MobiDB-lite"/>
    </source>
</evidence>
<evidence type="ECO:0000313" key="4">
    <source>
        <dbReference type="Proteomes" id="UP000053512"/>
    </source>
</evidence>
<dbReference type="PANTHER" id="PTHR43844:SF2">
    <property type="entry name" value="SYNTHASE, VITAMIN-B12 INDEPENDENT, PUTATIVE (AFU_ORTHOLOGUE AFUA_3G12060)-RELATED"/>
    <property type="match status" value="1"/>
</dbReference>
<dbReference type="InterPro" id="IPR038071">
    <property type="entry name" value="UROD/MetE-like_sf"/>
</dbReference>
<evidence type="ECO:0000259" key="2">
    <source>
        <dbReference type="Pfam" id="PF01717"/>
    </source>
</evidence>
<feature type="domain" description="Cobalamin-independent methionine synthase MetE C-terminal/archaeal" evidence="2">
    <location>
        <begin position="180"/>
        <end position="396"/>
    </location>
</feature>
<dbReference type="InterPro" id="IPR002629">
    <property type="entry name" value="Met_Synth_C/arc"/>
</dbReference>
<proteinExistence type="predicted"/>
<comment type="caution">
    <text evidence="3">The sequence shown here is derived from an EMBL/GenBank/DDBJ whole genome shotgun (WGS) entry which is preliminary data.</text>
</comment>